<dbReference type="AlphaFoldDB" id="A0AAE3YIY3"/>
<comment type="caution">
    <text evidence="3">The sequence shown here is derived from an EMBL/GenBank/DDBJ whole genome shotgun (WGS) entry which is preliminary data.</text>
</comment>
<feature type="region of interest" description="Disordered" evidence="1">
    <location>
        <begin position="1"/>
        <end position="41"/>
    </location>
</feature>
<dbReference type="InterPro" id="IPR027417">
    <property type="entry name" value="P-loop_NTPase"/>
</dbReference>
<reference evidence="3" key="1">
    <citation type="submission" date="2023-07" db="EMBL/GenBank/DDBJ databases">
        <title>Sequencing the genomes of 1000 actinobacteria strains.</title>
        <authorList>
            <person name="Klenk H.-P."/>
        </authorList>
    </citation>
    <scope>NUCLEOTIDE SEQUENCE</scope>
    <source>
        <strain evidence="3">DSM 13988</strain>
    </source>
</reference>
<dbReference type="SUPFAM" id="SSF52540">
    <property type="entry name" value="P-loop containing nucleoside triphosphate hydrolases"/>
    <property type="match status" value="1"/>
</dbReference>
<evidence type="ECO:0000313" key="4">
    <source>
        <dbReference type="Proteomes" id="UP001247307"/>
    </source>
</evidence>
<protein>
    <recommendedName>
        <fullName evidence="2">Dynamin N-terminal domain-containing protein</fullName>
    </recommendedName>
</protein>
<feature type="domain" description="Dynamin N-terminal" evidence="2">
    <location>
        <begin position="99"/>
        <end position="239"/>
    </location>
</feature>
<sequence length="629" mass="66460">MNTSLGGHEPQDPHSPGVPAPGEASVVEPARSSSSALRRPAPALGPLLERLRDGLAGVDIELNTPAAAQTRAAAKGMAEQLDDYILPRFASLDAPLLAVVGGSTGAGKSTLVNSIVGRPVTRAGAIRPTTRQPILLHNPEDEEWFATSRILPSLARVRGRIVEPGEAPVPATKAGEEPDPAAIGSITLLAEPSIPRGIALLDAPDVDSLSDENRRLAGQLLSAADLWVFVTTANRYADAVPWALLKDAAARDITLAVVLDRVPPAVIGEIEPDLRSLLSREGLADAKLFVVPESELDELRMLPAGATDELSDWLATLASDAQSRADVARRTLDGVLAQLADRMDGLAEGIAEQEGAHARLASLARENYEIAAEDVLRSTQDGNLLRGEVLARWQDFIGTGDFFRGVESGVGRIRDRIGALITGKPVPAVEVETEIESGLHSVIVNAAAHAAERTDTMFRQEPAGRPLVEGRDLSNCSPGFEERAAEEIRLWQDDLLGLIRTEGQGKRRMARISSLGVNAVGVALMLVVFGSTGGLTGAEVGIAGTTAVLSQRLLESIFGEDAVRRLAKKAREDLGVRMASLMGEEEARFTGLLPAAATDAAFSSADARSAARDLRAVATESREAARAQN</sequence>
<gene>
    <name evidence="3" type="ORF">J2S35_001768</name>
</gene>
<dbReference type="RefSeq" id="WP_380083465.1">
    <property type="nucleotide sequence ID" value="NZ_BAAAIU010000004.1"/>
</dbReference>
<evidence type="ECO:0000259" key="2">
    <source>
        <dbReference type="Pfam" id="PF00350"/>
    </source>
</evidence>
<keyword evidence="4" id="KW-1185">Reference proteome</keyword>
<dbReference type="Proteomes" id="UP001247307">
    <property type="component" value="Unassembled WGS sequence"/>
</dbReference>
<name>A0AAE3YIY3_9MICC</name>
<organism evidence="3 4">
    <name type="scientific">Falsarthrobacter nasiphocae</name>
    <dbReference type="NCBI Taxonomy" id="189863"/>
    <lineage>
        <taxon>Bacteria</taxon>
        <taxon>Bacillati</taxon>
        <taxon>Actinomycetota</taxon>
        <taxon>Actinomycetes</taxon>
        <taxon>Micrococcales</taxon>
        <taxon>Micrococcaceae</taxon>
        <taxon>Falsarthrobacter</taxon>
    </lineage>
</organism>
<evidence type="ECO:0000256" key="1">
    <source>
        <dbReference type="SAM" id="MobiDB-lite"/>
    </source>
</evidence>
<dbReference type="InterPro" id="IPR045063">
    <property type="entry name" value="Dynamin_N"/>
</dbReference>
<dbReference type="Gene3D" id="3.40.50.300">
    <property type="entry name" value="P-loop containing nucleotide triphosphate hydrolases"/>
    <property type="match status" value="1"/>
</dbReference>
<evidence type="ECO:0000313" key="3">
    <source>
        <dbReference type="EMBL" id="MDR6892828.1"/>
    </source>
</evidence>
<accession>A0AAE3YIY3</accession>
<proteinExistence type="predicted"/>
<dbReference type="EMBL" id="JAVDUI010000001">
    <property type="protein sequence ID" value="MDR6892828.1"/>
    <property type="molecule type" value="Genomic_DNA"/>
</dbReference>
<dbReference type="Pfam" id="PF00350">
    <property type="entry name" value="Dynamin_N"/>
    <property type="match status" value="1"/>
</dbReference>
<feature type="compositionally biased region" description="Low complexity" evidence="1">
    <location>
        <begin position="29"/>
        <end position="41"/>
    </location>
</feature>